<feature type="transmembrane region" description="Helical" evidence="6">
    <location>
        <begin position="6"/>
        <end position="25"/>
    </location>
</feature>
<dbReference type="PROSITE" id="PS51225">
    <property type="entry name" value="MARVEL"/>
    <property type="match status" value="1"/>
</dbReference>
<evidence type="ECO:0000256" key="1">
    <source>
        <dbReference type="ARBA" id="ARBA00004141"/>
    </source>
</evidence>
<keyword evidence="4 5" id="KW-0472">Membrane</keyword>
<protein>
    <submittedName>
        <fullName evidence="8">Proteolipid protein 2</fullName>
    </submittedName>
</protein>
<feature type="transmembrane region" description="Helical" evidence="6">
    <location>
        <begin position="73"/>
        <end position="94"/>
    </location>
</feature>
<dbReference type="EMBL" id="IAAA01013451">
    <property type="protein sequence ID" value="LAA03791.1"/>
    <property type="molecule type" value="mRNA"/>
</dbReference>
<dbReference type="AlphaFoldDB" id="A0A2L2Y6K2"/>
<evidence type="ECO:0000256" key="2">
    <source>
        <dbReference type="ARBA" id="ARBA00022692"/>
    </source>
</evidence>
<organism evidence="8">
    <name type="scientific">Parasteatoda tepidariorum</name>
    <name type="common">Common house spider</name>
    <name type="synonym">Achaearanea tepidariorum</name>
    <dbReference type="NCBI Taxonomy" id="114398"/>
    <lineage>
        <taxon>Eukaryota</taxon>
        <taxon>Metazoa</taxon>
        <taxon>Ecdysozoa</taxon>
        <taxon>Arthropoda</taxon>
        <taxon>Chelicerata</taxon>
        <taxon>Arachnida</taxon>
        <taxon>Araneae</taxon>
        <taxon>Araneomorphae</taxon>
        <taxon>Entelegynae</taxon>
        <taxon>Araneoidea</taxon>
        <taxon>Theridiidae</taxon>
        <taxon>Parasteatoda</taxon>
    </lineage>
</organism>
<evidence type="ECO:0000256" key="4">
    <source>
        <dbReference type="ARBA" id="ARBA00023136"/>
    </source>
</evidence>
<dbReference type="EMBL" id="IAAA01013450">
    <property type="protein sequence ID" value="LAA03789.1"/>
    <property type="molecule type" value="mRNA"/>
</dbReference>
<keyword evidence="3 6" id="KW-1133">Transmembrane helix</keyword>
<dbReference type="InterPro" id="IPR008253">
    <property type="entry name" value="Marvel"/>
</dbReference>
<dbReference type="OrthoDB" id="6423566at2759"/>
<dbReference type="GO" id="GO:0016020">
    <property type="term" value="C:membrane"/>
    <property type="evidence" value="ECO:0007669"/>
    <property type="project" value="UniProtKB-SubCell"/>
</dbReference>
<reference evidence="8" key="1">
    <citation type="journal article" date="2016" name="Mol. Ecol. Resour.">
        <title>Evaluation of the impact of RNA preservation methods of spiders for de novo transcriptome assembly.</title>
        <authorList>
            <person name="Kono N."/>
            <person name="Nakamura H."/>
            <person name="Ito Y."/>
            <person name="Tomita M."/>
            <person name="Arakawa K."/>
        </authorList>
    </citation>
    <scope>NUCLEOTIDE SEQUENCE</scope>
    <source>
        <tissue evidence="8">Whole body</tissue>
    </source>
</reference>
<sequence length="108" mass="12113">MYRFYNFVVTTTLILAVIFIIFYLFRIDKAITFINCFMCVFVNDVLFTVLYLVATILIIITIGTCRAGQVARIFATLFGILGTIDVGLLALFGYKVFKSETAPKSDGV</sequence>
<comment type="subcellular location">
    <subcellularLocation>
        <location evidence="1">Membrane</location>
        <topology evidence="1">Multi-pass membrane protein</topology>
    </subcellularLocation>
</comment>
<evidence type="ECO:0000313" key="8">
    <source>
        <dbReference type="EMBL" id="LAA03789.1"/>
    </source>
</evidence>
<feature type="transmembrane region" description="Helical" evidence="6">
    <location>
        <begin position="37"/>
        <end position="61"/>
    </location>
</feature>
<proteinExistence type="evidence at transcript level"/>
<accession>A0A2L2Y6K2</accession>
<evidence type="ECO:0000256" key="5">
    <source>
        <dbReference type="PROSITE-ProRule" id="PRU00581"/>
    </source>
</evidence>
<evidence type="ECO:0000259" key="7">
    <source>
        <dbReference type="PROSITE" id="PS51225"/>
    </source>
</evidence>
<evidence type="ECO:0000256" key="3">
    <source>
        <dbReference type="ARBA" id="ARBA00022989"/>
    </source>
</evidence>
<name>A0A2L2Y6K2_PARTP</name>
<keyword evidence="2 5" id="KW-0812">Transmembrane</keyword>
<feature type="domain" description="MARVEL" evidence="7">
    <location>
        <begin position="1"/>
        <end position="98"/>
    </location>
</feature>
<evidence type="ECO:0000256" key="6">
    <source>
        <dbReference type="SAM" id="Phobius"/>
    </source>
</evidence>